<reference evidence="1 2" key="1">
    <citation type="submission" date="2021-01" db="EMBL/GenBank/DDBJ databases">
        <title>Whole genome shotgun sequence of Plantactinospora endophytica NBRC 110450.</title>
        <authorList>
            <person name="Komaki H."/>
            <person name="Tamura T."/>
        </authorList>
    </citation>
    <scope>NUCLEOTIDE SEQUENCE [LARGE SCALE GENOMIC DNA]</scope>
    <source>
        <strain evidence="1 2">NBRC 110450</strain>
    </source>
</reference>
<dbReference type="Proteomes" id="UP000646749">
    <property type="component" value="Unassembled WGS sequence"/>
</dbReference>
<evidence type="ECO:0000313" key="1">
    <source>
        <dbReference type="EMBL" id="GIG91189.1"/>
    </source>
</evidence>
<name>A0ABQ4E967_9ACTN</name>
<dbReference type="RefSeq" id="WP_203869578.1">
    <property type="nucleotide sequence ID" value="NZ_BONW01000034.1"/>
</dbReference>
<accession>A0ABQ4E967</accession>
<protein>
    <submittedName>
        <fullName evidence="1">Uncharacterized protein</fullName>
    </submittedName>
</protein>
<comment type="caution">
    <text evidence="1">The sequence shown here is derived from an EMBL/GenBank/DDBJ whole genome shotgun (WGS) entry which is preliminary data.</text>
</comment>
<sequence length="413" mass="44400">MTVPPQSPMSRAEADRVLDVLGAAHDRASAAMYALDGRPELALLRGTRQTGETAQVAAGLLARADALWSQFAAFGEVLGQAREVRARRSRPGDVELRELGDLLRAPVVGLDAAGTVLDDAAGAPFERVGLTELARRIEAEAAELAGSLSELEAARDRLAGWFGRLTDALRRLRVDAVELDQLDRLDRAVEEAYQDALADPFGAAGTGSVGNGLRDGLRRFEAELADLAGRLAELTQVRDGYPDRAARLAAELDELAGTAAETARVHALALAKIANSALPELPRDPGPALRAQLAQLGQVHREHRWAQVGAELVALERGVADARRRAAEFHEAADGLLRRRAELRGRLDAYRAKAGRLGLIEHTELSARYRQARDLLYTSPCDLSAATRAVVAYQRHLNHLAERPTPGAKGAVP</sequence>
<organism evidence="1 2">
    <name type="scientific">Plantactinospora endophytica</name>
    <dbReference type="NCBI Taxonomy" id="673535"/>
    <lineage>
        <taxon>Bacteria</taxon>
        <taxon>Bacillati</taxon>
        <taxon>Actinomycetota</taxon>
        <taxon>Actinomycetes</taxon>
        <taxon>Micromonosporales</taxon>
        <taxon>Micromonosporaceae</taxon>
        <taxon>Plantactinospora</taxon>
    </lineage>
</organism>
<dbReference type="EMBL" id="BONW01000034">
    <property type="protein sequence ID" value="GIG91189.1"/>
    <property type="molecule type" value="Genomic_DNA"/>
</dbReference>
<gene>
    <name evidence="1" type="ORF">Pen02_61250</name>
</gene>
<evidence type="ECO:0000313" key="2">
    <source>
        <dbReference type="Proteomes" id="UP000646749"/>
    </source>
</evidence>
<keyword evidence="2" id="KW-1185">Reference proteome</keyword>
<proteinExistence type="predicted"/>